<evidence type="ECO:0000313" key="2">
    <source>
        <dbReference type="Proteomes" id="UP001177021"/>
    </source>
</evidence>
<name>A0ACB0LCK7_TRIPR</name>
<dbReference type="EMBL" id="CASHSV030000513">
    <property type="protein sequence ID" value="CAJ2667011.1"/>
    <property type="molecule type" value="Genomic_DNA"/>
</dbReference>
<organism evidence="1 2">
    <name type="scientific">Trifolium pratense</name>
    <name type="common">Red clover</name>
    <dbReference type="NCBI Taxonomy" id="57577"/>
    <lineage>
        <taxon>Eukaryota</taxon>
        <taxon>Viridiplantae</taxon>
        <taxon>Streptophyta</taxon>
        <taxon>Embryophyta</taxon>
        <taxon>Tracheophyta</taxon>
        <taxon>Spermatophyta</taxon>
        <taxon>Magnoliopsida</taxon>
        <taxon>eudicotyledons</taxon>
        <taxon>Gunneridae</taxon>
        <taxon>Pentapetalae</taxon>
        <taxon>rosids</taxon>
        <taxon>fabids</taxon>
        <taxon>Fabales</taxon>
        <taxon>Fabaceae</taxon>
        <taxon>Papilionoideae</taxon>
        <taxon>50 kb inversion clade</taxon>
        <taxon>NPAAA clade</taxon>
        <taxon>Hologalegina</taxon>
        <taxon>IRL clade</taxon>
        <taxon>Trifolieae</taxon>
        <taxon>Trifolium</taxon>
    </lineage>
</organism>
<accession>A0ACB0LCK7</accession>
<gene>
    <name evidence="1" type="ORF">MILVUS5_LOCUS31724</name>
</gene>
<reference evidence="1" key="1">
    <citation type="submission" date="2023-10" db="EMBL/GenBank/DDBJ databases">
        <authorList>
            <person name="Rodriguez Cubillos JULIANA M."/>
            <person name="De Vega J."/>
        </authorList>
    </citation>
    <scope>NUCLEOTIDE SEQUENCE</scope>
</reference>
<protein>
    <submittedName>
        <fullName evidence="1">Uncharacterized protein</fullName>
    </submittedName>
</protein>
<proteinExistence type="predicted"/>
<evidence type="ECO:0000313" key="1">
    <source>
        <dbReference type="EMBL" id="CAJ2667011.1"/>
    </source>
</evidence>
<comment type="caution">
    <text evidence="1">The sequence shown here is derived from an EMBL/GenBank/DDBJ whole genome shotgun (WGS) entry which is preliminary data.</text>
</comment>
<dbReference type="Proteomes" id="UP001177021">
    <property type="component" value="Unassembled WGS sequence"/>
</dbReference>
<sequence length="982" mass="112758">MAGGGNTVKEMTKSFGKLDKFQGQDFRRWQKKMHFMLTTLKVVHVLSTPIPEIGEDDTVENLRRRSKWENDDYICRGHILNGMSDPLFDIYQNVEFAKELWDCLEAKYMAEDSSSKKFLVTDFNNYKMVESRSVMEQFNELLRILGQFTQHGLKMDETISVSSIIDKLPPSWKDFKHNLKHGKDELSLIQLGRKKRAFNNKKGNFGVNKKPKLECWKCGKTGHFKKDCRFGKKHDNANASGSGKGSKDKSENQGQKSICDLNSLIKHSVSLTSEAFYVQDDAIAWWIDSGATTHVCKDRFWFKTFIPVEDGSVLYMGDDHFAPVEGKGNVVLEFSSGKTITLFNVLYVPKLRKNLISGPVLNKLGYKQVCESDKYVLSKSGVFVGFGYYNNGMFMMNLNGVPKDSGSIFMSSSNVINFSLWHARLGHVNYKRMHEMSKDDLIPVFNENNEKCKTCMLTKITRQPFKNITRKSVILELIHSDLCDLHATPSLGHKKYLITFIDDASRFCYVYLLHAKDEALDKFRIYKTEVELQHNVMIKTLRTDRGGEYYDPVFFQSVGIIHETTAPYTPQQNGVAERKNRALKEMVNVMLSYSGLSEGFWGEAMLTACYLLNRVPNKRYKTTPYKLWYKKRPNLNFLRVWGCRAVVRLPDPKRKTLGEKGVACIFVGYAEHSKAYRFYVIEPNDSISINTIIESRDAIFDENCFSSTPRPKDLIPKLDESLKDDHSNEVASETFEPRKSKRARKAKSYGSDFQLYLVEGSKDQIDTQYYYCYSIEEDPRTKFDTSGKGVFICLYVDDMLIFGTDQNQVDKTKNFLSSKFSMKDMGEADVILGIKIKRENKGIVITQSHYIEKILKKFNYENCSPVSTPMDPGEKLMPNTGKPVDQLEYSRAIGSLMYAMISTRPDIAYAVGKLSRFTSNPSRHHWHAITRVFKYLKGTMNYGLSYMGFPSVLEGARLKRITYVSMKFCRFKKLGLGFLYAY</sequence>
<keyword evidence="2" id="KW-1185">Reference proteome</keyword>